<dbReference type="EMBL" id="CP046902">
    <property type="protein sequence ID" value="QGZ30258.1"/>
    <property type="molecule type" value="Genomic_DNA"/>
</dbReference>
<evidence type="ECO:0000313" key="4">
    <source>
        <dbReference type="EMBL" id="QGZ30258.1"/>
    </source>
</evidence>
<keyword evidence="1 4" id="KW-0808">Transferase</keyword>
<dbReference type="RefSeq" id="WP_158187761.1">
    <property type="nucleotide sequence ID" value="NZ_CP046902.1"/>
</dbReference>
<dbReference type="CDD" id="cd04301">
    <property type="entry name" value="NAT_SF"/>
    <property type="match status" value="1"/>
</dbReference>
<feature type="domain" description="N-acetyltransferase" evidence="3">
    <location>
        <begin position="2"/>
        <end position="146"/>
    </location>
</feature>
<dbReference type="InterPro" id="IPR000182">
    <property type="entry name" value="GNAT_dom"/>
</dbReference>
<protein>
    <submittedName>
        <fullName evidence="4">GNAT family N-acetyltransferase</fullName>
    </submittedName>
</protein>
<evidence type="ECO:0000256" key="1">
    <source>
        <dbReference type="ARBA" id="ARBA00022679"/>
    </source>
</evidence>
<keyword evidence="2" id="KW-0012">Acyltransferase</keyword>
<dbReference type="PANTHER" id="PTHR43877">
    <property type="entry name" value="AMINOALKYLPHOSPHONATE N-ACETYLTRANSFERASE-RELATED-RELATED"/>
    <property type="match status" value="1"/>
</dbReference>
<dbReference type="PANTHER" id="PTHR43877:SF2">
    <property type="entry name" value="AMINOALKYLPHOSPHONATE N-ACETYLTRANSFERASE-RELATED"/>
    <property type="match status" value="1"/>
</dbReference>
<sequence>MPRVREACAEDTGAIVRPLGELGYPGCDAFIDRRLRQQLDHPDASLLVAEGEHGSLLGLISLHFIVQLALDGDFCRISYLCVDSTARGKGVGALLIQAAEQCARARGCDRMELHCDARREAAHRFYDRLGYEDAPLYFRRALNQPG</sequence>
<accession>A0A6I6LIQ8</accession>
<dbReference type="AlphaFoldDB" id="A0A6I6LIQ8"/>
<dbReference type="PROSITE" id="PS51186">
    <property type="entry name" value="GNAT"/>
    <property type="match status" value="1"/>
</dbReference>
<name>A0A6I6LIQ8_STUST</name>
<dbReference type="InterPro" id="IPR016181">
    <property type="entry name" value="Acyl_CoA_acyltransferase"/>
</dbReference>
<dbReference type="Proteomes" id="UP000438983">
    <property type="component" value="Chromosome"/>
</dbReference>
<dbReference type="Pfam" id="PF00583">
    <property type="entry name" value="Acetyltransf_1"/>
    <property type="match status" value="1"/>
</dbReference>
<reference evidence="4 5" key="1">
    <citation type="submission" date="2019-12" db="EMBL/GenBank/DDBJ databases">
        <title>Complete genome sequence of Pseudomonas stutzeri.</title>
        <authorList>
            <person name="Lim S.R."/>
            <person name="Kim J.H."/>
        </authorList>
    </citation>
    <scope>NUCLEOTIDE SEQUENCE [LARGE SCALE GENOMIC DNA]</scope>
    <source>
        <strain evidence="4 5">PM101005</strain>
    </source>
</reference>
<proteinExistence type="predicted"/>
<evidence type="ECO:0000256" key="2">
    <source>
        <dbReference type="ARBA" id="ARBA00023315"/>
    </source>
</evidence>
<dbReference type="InterPro" id="IPR050832">
    <property type="entry name" value="Bact_Acetyltransf"/>
</dbReference>
<dbReference type="SUPFAM" id="SSF55729">
    <property type="entry name" value="Acyl-CoA N-acyltransferases (Nat)"/>
    <property type="match status" value="1"/>
</dbReference>
<evidence type="ECO:0000313" key="5">
    <source>
        <dbReference type="Proteomes" id="UP000438983"/>
    </source>
</evidence>
<organism evidence="4 5">
    <name type="scientific">Stutzerimonas stutzeri</name>
    <name type="common">Pseudomonas stutzeri</name>
    <dbReference type="NCBI Taxonomy" id="316"/>
    <lineage>
        <taxon>Bacteria</taxon>
        <taxon>Pseudomonadati</taxon>
        <taxon>Pseudomonadota</taxon>
        <taxon>Gammaproteobacteria</taxon>
        <taxon>Pseudomonadales</taxon>
        <taxon>Pseudomonadaceae</taxon>
        <taxon>Stutzerimonas</taxon>
    </lineage>
</organism>
<dbReference type="OrthoDB" id="9797826at2"/>
<evidence type="ECO:0000259" key="3">
    <source>
        <dbReference type="PROSITE" id="PS51186"/>
    </source>
</evidence>
<gene>
    <name evidence="4" type="ORF">GQA94_09380</name>
</gene>
<dbReference type="Gene3D" id="3.40.630.30">
    <property type="match status" value="1"/>
</dbReference>
<dbReference type="GO" id="GO:0016747">
    <property type="term" value="F:acyltransferase activity, transferring groups other than amino-acyl groups"/>
    <property type="evidence" value="ECO:0007669"/>
    <property type="project" value="InterPro"/>
</dbReference>